<dbReference type="PROSITE" id="PS51257">
    <property type="entry name" value="PROKAR_LIPOPROTEIN"/>
    <property type="match status" value="1"/>
</dbReference>
<evidence type="ECO:0008006" key="4">
    <source>
        <dbReference type="Google" id="ProtNLM"/>
    </source>
</evidence>
<evidence type="ECO:0000256" key="1">
    <source>
        <dbReference type="SAM" id="SignalP"/>
    </source>
</evidence>
<gene>
    <name evidence="2" type="ORF">SOCEGT47_048720</name>
</gene>
<proteinExistence type="predicted"/>
<dbReference type="OrthoDB" id="5508755at2"/>
<keyword evidence="1" id="KW-0732">Signal</keyword>
<protein>
    <recommendedName>
        <fullName evidence="4">Secreted protein</fullName>
    </recommendedName>
</protein>
<reference evidence="2 3" key="1">
    <citation type="submission" date="2015-09" db="EMBL/GenBank/DDBJ databases">
        <title>Sorangium comparison.</title>
        <authorList>
            <person name="Zaburannyi N."/>
            <person name="Bunk B."/>
            <person name="Overmann J."/>
            <person name="Mueller R."/>
        </authorList>
    </citation>
    <scope>NUCLEOTIDE SEQUENCE [LARGE SCALE GENOMIC DNA]</scope>
    <source>
        <strain evidence="2 3">So ceGT47</strain>
    </source>
</reference>
<feature type="signal peptide" evidence="1">
    <location>
        <begin position="1"/>
        <end position="22"/>
    </location>
</feature>
<evidence type="ECO:0000313" key="2">
    <source>
        <dbReference type="EMBL" id="AUX24335.1"/>
    </source>
</evidence>
<dbReference type="AlphaFoldDB" id="A0A4P2Q4P0"/>
<feature type="chain" id="PRO_5020638314" description="Secreted protein" evidence="1">
    <location>
        <begin position="23"/>
        <end position="276"/>
    </location>
</feature>
<dbReference type="EMBL" id="CP012670">
    <property type="protein sequence ID" value="AUX24335.1"/>
    <property type="molecule type" value="Genomic_DNA"/>
</dbReference>
<evidence type="ECO:0000313" key="3">
    <source>
        <dbReference type="Proteomes" id="UP000295781"/>
    </source>
</evidence>
<dbReference type="Proteomes" id="UP000295781">
    <property type="component" value="Chromosome"/>
</dbReference>
<sequence>MKRSGYAVGMMMWVGLLSSACASAPEAEVDVDAPGLEPMAYGLPGTNGIPKAAWHKWKGTIAKALKTPLMDGDVMNPKVAGAGDPEQGGDERLLRHLLECTVGGEASEGEASEGMVSGASAWRQGGLEEQVINNVLECVIAFVNDKMDGVDILISGAQLDGEEHPDFMHREAVWCANARGGAVYVDVYTTASLERGCGIDAEAALAQRYCTEGEEAFAECGLDYRGLLERSRCREVEPSEYGHQGGQYECGGRLCTMTWLTDITPDWCQPPPPPPT</sequence>
<accession>A0A4P2Q4P0</accession>
<name>A0A4P2Q4P0_SORCE</name>
<dbReference type="RefSeq" id="WP_129350235.1">
    <property type="nucleotide sequence ID" value="NZ_CP012670.1"/>
</dbReference>
<organism evidence="2 3">
    <name type="scientific">Sorangium cellulosum</name>
    <name type="common">Polyangium cellulosum</name>
    <dbReference type="NCBI Taxonomy" id="56"/>
    <lineage>
        <taxon>Bacteria</taxon>
        <taxon>Pseudomonadati</taxon>
        <taxon>Myxococcota</taxon>
        <taxon>Polyangia</taxon>
        <taxon>Polyangiales</taxon>
        <taxon>Polyangiaceae</taxon>
        <taxon>Sorangium</taxon>
    </lineage>
</organism>